<accession>A0AAN5CFA6</accession>
<dbReference type="Proteomes" id="UP001328107">
    <property type="component" value="Unassembled WGS sequence"/>
</dbReference>
<comment type="subcellular location">
    <subcellularLocation>
        <location evidence="1">Membrane</location>
        <topology evidence="1">Multi-pass membrane protein</topology>
    </subcellularLocation>
</comment>
<evidence type="ECO:0000313" key="10">
    <source>
        <dbReference type="EMBL" id="GMR39786.1"/>
    </source>
</evidence>
<keyword evidence="6" id="KW-0472">Membrane</keyword>
<feature type="non-terminal residue" evidence="10">
    <location>
        <position position="117"/>
    </location>
</feature>
<dbReference type="PANTHER" id="PTHR45638">
    <property type="entry name" value="CYCLIC NUCLEOTIDE-GATED CATION CHANNEL SUBUNIT A"/>
    <property type="match status" value="1"/>
</dbReference>
<dbReference type="GO" id="GO:0044877">
    <property type="term" value="F:protein-containing complex binding"/>
    <property type="evidence" value="ECO:0007669"/>
    <property type="project" value="TreeGrafter"/>
</dbReference>
<keyword evidence="4" id="KW-1133">Transmembrane helix</keyword>
<evidence type="ECO:0000256" key="7">
    <source>
        <dbReference type="ARBA" id="ARBA00023286"/>
    </source>
</evidence>
<dbReference type="GO" id="GO:0030553">
    <property type="term" value="F:cGMP binding"/>
    <property type="evidence" value="ECO:0007669"/>
    <property type="project" value="TreeGrafter"/>
</dbReference>
<dbReference type="AlphaFoldDB" id="A0AAN5CFA6"/>
<feature type="domain" description="Cyclic nucleotide-binding" evidence="9">
    <location>
        <begin position="59"/>
        <end position="117"/>
    </location>
</feature>
<reference evidence="11" key="1">
    <citation type="submission" date="2022-10" db="EMBL/GenBank/DDBJ databases">
        <title>Genome assembly of Pristionchus species.</title>
        <authorList>
            <person name="Yoshida K."/>
            <person name="Sommer R.J."/>
        </authorList>
    </citation>
    <scope>NUCLEOTIDE SEQUENCE [LARGE SCALE GENOMIC DNA]</scope>
    <source>
        <strain evidence="11">RS5460</strain>
    </source>
</reference>
<dbReference type="InterPro" id="IPR050866">
    <property type="entry name" value="CNG_cation_channel"/>
</dbReference>
<comment type="caution">
    <text evidence="10">The sequence shown here is derived from an EMBL/GenBank/DDBJ whole genome shotgun (WGS) entry which is preliminary data.</text>
</comment>
<dbReference type="Gene3D" id="2.60.120.10">
    <property type="entry name" value="Jelly Rolls"/>
    <property type="match status" value="1"/>
</dbReference>
<dbReference type="InterPro" id="IPR014710">
    <property type="entry name" value="RmlC-like_jellyroll"/>
</dbReference>
<evidence type="ECO:0000256" key="4">
    <source>
        <dbReference type="ARBA" id="ARBA00022989"/>
    </source>
</evidence>
<evidence type="ECO:0000313" key="11">
    <source>
        <dbReference type="Proteomes" id="UP001328107"/>
    </source>
</evidence>
<dbReference type="InterPro" id="IPR018488">
    <property type="entry name" value="cNMP-bd_CS"/>
</dbReference>
<dbReference type="SUPFAM" id="SSF51206">
    <property type="entry name" value="cAMP-binding domain-like"/>
    <property type="match status" value="1"/>
</dbReference>
<dbReference type="CDD" id="cd00038">
    <property type="entry name" value="CAP_ED"/>
    <property type="match status" value="1"/>
</dbReference>
<dbReference type="EMBL" id="BTRK01000003">
    <property type="protein sequence ID" value="GMR39786.1"/>
    <property type="molecule type" value="Genomic_DNA"/>
</dbReference>
<sequence>NCIKYTFDHDQLGKEENILACLSPRLEGMLAVHVHITTIAKAKLFEVRCAVSPSLKSLHLEESDHGFLYELVLKLRPQLYAPGDFICQMGERAQAMYIVKSGECVIVDERKGPSTKT</sequence>
<dbReference type="GO" id="GO:0017071">
    <property type="term" value="C:intracellular cyclic nucleotide activated cation channel complex"/>
    <property type="evidence" value="ECO:0007669"/>
    <property type="project" value="TreeGrafter"/>
</dbReference>
<protein>
    <recommendedName>
        <fullName evidence="9">Cyclic nucleotide-binding domain-containing protein</fullName>
    </recommendedName>
</protein>
<evidence type="ECO:0000259" key="9">
    <source>
        <dbReference type="PROSITE" id="PS50042"/>
    </source>
</evidence>
<evidence type="ECO:0000256" key="5">
    <source>
        <dbReference type="ARBA" id="ARBA00023065"/>
    </source>
</evidence>
<keyword evidence="3" id="KW-0812">Transmembrane</keyword>
<keyword evidence="11" id="KW-1185">Reference proteome</keyword>
<dbReference type="GO" id="GO:0005886">
    <property type="term" value="C:plasma membrane"/>
    <property type="evidence" value="ECO:0007669"/>
    <property type="project" value="TreeGrafter"/>
</dbReference>
<proteinExistence type="predicted"/>
<name>A0AAN5CFA6_9BILA</name>
<dbReference type="PROSITE" id="PS00888">
    <property type="entry name" value="CNMP_BINDING_1"/>
    <property type="match status" value="1"/>
</dbReference>
<evidence type="ECO:0000256" key="2">
    <source>
        <dbReference type="ARBA" id="ARBA00022448"/>
    </source>
</evidence>
<keyword evidence="8" id="KW-0407">Ion channel</keyword>
<dbReference type="PANTHER" id="PTHR45638:SF11">
    <property type="entry name" value="CYCLIC NUCLEOTIDE-GATED CATION CHANNEL SUBUNIT A"/>
    <property type="match status" value="1"/>
</dbReference>
<evidence type="ECO:0000256" key="3">
    <source>
        <dbReference type="ARBA" id="ARBA00022692"/>
    </source>
</evidence>
<dbReference type="PROSITE" id="PS50042">
    <property type="entry name" value="CNMP_BINDING_3"/>
    <property type="match status" value="1"/>
</dbReference>
<dbReference type="InterPro" id="IPR018490">
    <property type="entry name" value="cNMP-bd_dom_sf"/>
</dbReference>
<dbReference type="InterPro" id="IPR000595">
    <property type="entry name" value="cNMP-bd_dom"/>
</dbReference>
<organism evidence="10 11">
    <name type="scientific">Pristionchus mayeri</name>
    <dbReference type="NCBI Taxonomy" id="1317129"/>
    <lineage>
        <taxon>Eukaryota</taxon>
        <taxon>Metazoa</taxon>
        <taxon>Ecdysozoa</taxon>
        <taxon>Nematoda</taxon>
        <taxon>Chromadorea</taxon>
        <taxon>Rhabditida</taxon>
        <taxon>Rhabditina</taxon>
        <taxon>Diplogasteromorpha</taxon>
        <taxon>Diplogasteroidea</taxon>
        <taxon>Neodiplogasteridae</taxon>
        <taxon>Pristionchus</taxon>
    </lineage>
</organism>
<evidence type="ECO:0000256" key="1">
    <source>
        <dbReference type="ARBA" id="ARBA00004141"/>
    </source>
</evidence>
<evidence type="ECO:0000256" key="8">
    <source>
        <dbReference type="ARBA" id="ARBA00023303"/>
    </source>
</evidence>
<keyword evidence="2" id="KW-0813">Transport</keyword>
<feature type="non-terminal residue" evidence="10">
    <location>
        <position position="1"/>
    </location>
</feature>
<keyword evidence="5" id="KW-0406">Ion transport</keyword>
<dbReference type="GO" id="GO:0005223">
    <property type="term" value="F:intracellularly cGMP-activated cation channel activity"/>
    <property type="evidence" value="ECO:0007669"/>
    <property type="project" value="TreeGrafter"/>
</dbReference>
<keyword evidence="7" id="KW-1071">Ligand-gated ion channel</keyword>
<gene>
    <name evidence="10" type="ORF">PMAYCL1PPCAC_09982</name>
</gene>
<evidence type="ECO:0000256" key="6">
    <source>
        <dbReference type="ARBA" id="ARBA00023136"/>
    </source>
</evidence>
<dbReference type="GO" id="GO:0005222">
    <property type="term" value="F:intracellularly cAMP-activated cation channel activity"/>
    <property type="evidence" value="ECO:0007669"/>
    <property type="project" value="TreeGrafter"/>
</dbReference>